<evidence type="ECO:0000259" key="11">
    <source>
        <dbReference type="PROSITE" id="PS51764"/>
    </source>
</evidence>
<feature type="transmembrane region" description="Helical" evidence="10">
    <location>
        <begin position="514"/>
        <end position="539"/>
    </location>
</feature>
<keyword evidence="7 10" id="KW-0472">Membrane</keyword>
<organism evidence="12 13">
    <name type="scientific">Gelidibacter salicanalis</name>
    <dbReference type="NCBI Taxonomy" id="291193"/>
    <lineage>
        <taxon>Bacteria</taxon>
        <taxon>Pseudomonadati</taxon>
        <taxon>Bacteroidota</taxon>
        <taxon>Flavobacteriia</taxon>
        <taxon>Flavobacteriales</taxon>
        <taxon>Flavobacteriaceae</taxon>
        <taxon>Gelidibacter</taxon>
    </lineage>
</organism>
<dbReference type="SUPFAM" id="SSF53448">
    <property type="entry name" value="Nucleotide-diphospho-sugar transferases"/>
    <property type="match status" value="1"/>
</dbReference>
<reference evidence="12 13" key="1">
    <citation type="submission" date="2019-08" db="EMBL/GenBank/DDBJ databases">
        <title>Genome sequence of Gelidibacter salicanalis IC162T.</title>
        <authorList>
            <person name="Bowman J.P."/>
        </authorList>
    </citation>
    <scope>NUCLEOTIDE SEQUENCE [LARGE SCALE GENOMIC DNA]</scope>
    <source>
        <strain evidence="12 13">IC162</strain>
    </source>
</reference>
<dbReference type="Pfam" id="PF02156">
    <property type="entry name" value="Glyco_hydro_26"/>
    <property type="match status" value="1"/>
</dbReference>
<feature type="transmembrane region" description="Helical" evidence="10">
    <location>
        <begin position="395"/>
        <end position="419"/>
    </location>
</feature>
<evidence type="ECO:0000256" key="10">
    <source>
        <dbReference type="SAM" id="Phobius"/>
    </source>
</evidence>
<keyword evidence="4 10" id="KW-0812">Transmembrane</keyword>
<keyword evidence="6 10" id="KW-1133">Transmembrane helix</keyword>
<proteinExistence type="inferred from homology"/>
<dbReference type="EMBL" id="VORX01000001">
    <property type="protein sequence ID" value="TXE10733.1"/>
    <property type="molecule type" value="Genomic_DNA"/>
</dbReference>
<feature type="transmembrane region" description="Helical" evidence="10">
    <location>
        <begin position="332"/>
        <end position="354"/>
    </location>
</feature>
<keyword evidence="8 9" id="KW-0326">Glycosidase</keyword>
<dbReference type="CDD" id="cd06421">
    <property type="entry name" value="CESA_CelA_like"/>
    <property type="match status" value="1"/>
</dbReference>
<dbReference type="RefSeq" id="WP_146889283.1">
    <property type="nucleotide sequence ID" value="NZ_VORX01000001.1"/>
</dbReference>
<dbReference type="InterPro" id="IPR017853">
    <property type="entry name" value="GH"/>
</dbReference>
<dbReference type="PANTHER" id="PTHR43867">
    <property type="entry name" value="CELLULOSE SYNTHASE CATALYTIC SUBUNIT A [UDP-FORMING]"/>
    <property type="match status" value="1"/>
</dbReference>
<feature type="transmembrane region" description="Helical" evidence="10">
    <location>
        <begin position="46"/>
        <end position="67"/>
    </location>
</feature>
<keyword evidence="2" id="KW-0328">Glycosyltransferase</keyword>
<dbReference type="OrthoDB" id="9802773at2"/>
<evidence type="ECO:0000256" key="1">
    <source>
        <dbReference type="ARBA" id="ARBA00004141"/>
    </source>
</evidence>
<comment type="subcellular location">
    <subcellularLocation>
        <location evidence="1">Membrane</location>
        <topology evidence="1">Multi-pass membrane protein</topology>
    </subcellularLocation>
</comment>
<accession>A0A5C7AT07</accession>
<evidence type="ECO:0000313" key="13">
    <source>
        <dbReference type="Proteomes" id="UP000321734"/>
    </source>
</evidence>
<dbReference type="Proteomes" id="UP000321734">
    <property type="component" value="Unassembled WGS sequence"/>
</dbReference>
<keyword evidence="13" id="KW-1185">Reference proteome</keyword>
<dbReference type="GO" id="GO:0016757">
    <property type="term" value="F:glycosyltransferase activity"/>
    <property type="evidence" value="ECO:0007669"/>
    <property type="project" value="UniProtKB-KW"/>
</dbReference>
<comment type="similarity">
    <text evidence="9">Belongs to the glycosyl hydrolase 26 family.</text>
</comment>
<feature type="active site" description="Nucleophile" evidence="9">
    <location>
        <position position="780"/>
    </location>
</feature>
<dbReference type="SUPFAM" id="SSF51445">
    <property type="entry name" value="(Trans)glycosidases"/>
    <property type="match status" value="2"/>
</dbReference>
<dbReference type="Pfam" id="PF13641">
    <property type="entry name" value="Glyco_tranf_2_3"/>
    <property type="match status" value="1"/>
</dbReference>
<protein>
    <submittedName>
        <fullName evidence="12">Glycosyltransferase</fullName>
    </submittedName>
</protein>
<dbReference type="InterPro" id="IPR050321">
    <property type="entry name" value="Glycosyltr_2/OpgH_subfam"/>
</dbReference>
<gene>
    <name evidence="12" type="ORF">ES711_02155</name>
</gene>
<name>A0A5C7AT07_9FLAO</name>
<sequence>MNDHNLISSPTKKESFILRTIIVIALLSIANFFYWFLQPDLIETPFLFVLLTMVIVFDTLRVIYIWYHYWNISVPKPPHGKSHFTVDVLTTYFPGEPYAMTTQTLLAIKAIRYPHTTYLCDEADDAFLKNFCKEHGIVHVTRLHRVDAKAGNINNALLQATGDLCLILDPDHIPKPDFLDEIVPYFAEDSIGYVQTVQAYYNVEESYVAEGAAQQTFHFYGPMMMSMNSYGTVNAIGANCVFRRKALDSIGGHAAGLSEDMHTAMQLHAKGWKSAYVPKVFTKGLVPATLTAYYMQQLKWSRGTLELFFSVYPKLFKSFSWRQKLHYGILPLHYLSGLFFFIGFLIPIISLVNASLPWRGNVIRFGLIYIPVVMSILCIRIYVQKWVMHKSERGIHIQGGLLLMCSWWVFTLGALYTLIRKKVPYLPTPKDDREVTNFKIVIPNLIVGIVSILAVIYGLTIDFTPFSIVMSGFALLNAFIMFYTLVFAYQENAKIVVPSHKEDKKYKKTTRNKVFKMFSESALAIVLLTVISSAGFQYYGDYVKWAGVTPVKLEQHPINYIGIFAPIHDNGLTDMKEAKRISKMVDNEFNLISLYLAWDKNFEDSFPKGLIDSIYAQQSTPVITWEPWVNTFEDEVKDEHLFNLINTGYFDGYIARFANTLKALDKPIFLRFAHEFDNPFYPWYLEGNEAAAQYKAAWVHTYEIFKKQGADNVIWIWNPWKSKNIASYYPGEAYVDWIGVNALNYGNLNNDGQWREFEELYQPFHDEIKKLPPTPIIISEFGTLNNNAEESASVWIDRAVSAIESNFKEIKSIIYFNSQVDNNWPTGEKPGDYLDWSIPSSQTEINLFANTTVPDYIPTALQTIQTILPASKKRTLMLEPIKGINIKQGQNWENDYHVLNRNKLEADFQNLKDLGLNTIKYQSNSIYDYNVMKISKELGLQVSYSFWIPENIDFMMDSIKIRTLKSDILKAVNAHKDTDHIISWHIENDVQFSQNNFFHKPSLLYQNRAYLLWLKDLAAKLKTIDSKRPLIVDVEVNPLAIYHINHLLANIKDIDVIGLVVKDGLLLDEVTHYLQQIDMPYLFSEVEGNQLETDQIVGAQPSFFITSWQDKHESNKLDFSGIVDRKGRYKASYFSLKSQLLNQPQQITLPAVNILKPSRLIYDDNTHMFYAMLYDPKKGWQVATDESDFKYEWSLVKCDAYGNYLAIKALGTTPNIDVKIPKNHTYYKLHLTIIKGNAIATAITNLNTPLVVK</sequence>
<comment type="caution">
    <text evidence="12">The sequence shown here is derived from an EMBL/GenBank/DDBJ whole genome shotgun (WGS) entry which is preliminary data.</text>
</comment>
<dbReference type="Gene3D" id="3.20.20.80">
    <property type="entry name" value="Glycosidases"/>
    <property type="match status" value="2"/>
</dbReference>
<feature type="domain" description="GH26" evidence="11">
    <location>
        <begin position="544"/>
        <end position="848"/>
    </location>
</feature>
<feature type="active site" description="Proton donor" evidence="9">
    <location>
        <position position="675"/>
    </location>
</feature>
<dbReference type="AlphaFoldDB" id="A0A5C7AT07"/>
<keyword evidence="5 9" id="KW-0378">Hydrolase</keyword>
<feature type="transmembrane region" description="Helical" evidence="10">
    <location>
        <begin position="440"/>
        <end position="460"/>
    </location>
</feature>
<evidence type="ECO:0000313" key="12">
    <source>
        <dbReference type="EMBL" id="TXE10733.1"/>
    </source>
</evidence>
<dbReference type="GO" id="GO:0016020">
    <property type="term" value="C:membrane"/>
    <property type="evidence" value="ECO:0007669"/>
    <property type="project" value="UniProtKB-SubCell"/>
</dbReference>
<evidence type="ECO:0000256" key="4">
    <source>
        <dbReference type="ARBA" id="ARBA00022692"/>
    </source>
</evidence>
<feature type="transmembrane region" description="Helical" evidence="10">
    <location>
        <begin position="16"/>
        <end position="37"/>
    </location>
</feature>
<dbReference type="InterPro" id="IPR029044">
    <property type="entry name" value="Nucleotide-diphossugar_trans"/>
</dbReference>
<evidence type="ECO:0000256" key="7">
    <source>
        <dbReference type="ARBA" id="ARBA00023136"/>
    </source>
</evidence>
<evidence type="ECO:0000256" key="3">
    <source>
        <dbReference type="ARBA" id="ARBA00022679"/>
    </source>
</evidence>
<dbReference type="InterPro" id="IPR022790">
    <property type="entry name" value="GH26_dom"/>
</dbReference>
<dbReference type="Gene3D" id="3.90.550.10">
    <property type="entry name" value="Spore Coat Polysaccharide Biosynthesis Protein SpsA, Chain A"/>
    <property type="match status" value="1"/>
</dbReference>
<dbReference type="PANTHER" id="PTHR43867:SF2">
    <property type="entry name" value="CELLULOSE SYNTHASE CATALYTIC SUBUNIT A [UDP-FORMING]"/>
    <property type="match status" value="1"/>
</dbReference>
<keyword evidence="3 12" id="KW-0808">Transferase</keyword>
<dbReference type="GO" id="GO:0004553">
    <property type="term" value="F:hydrolase activity, hydrolyzing O-glycosyl compounds"/>
    <property type="evidence" value="ECO:0007669"/>
    <property type="project" value="InterPro"/>
</dbReference>
<evidence type="ECO:0000256" key="9">
    <source>
        <dbReference type="PROSITE-ProRule" id="PRU01100"/>
    </source>
</evidence>
<evidence type="ECO:0000256" key="8">
    <source>
        <dbReference type="ARBA" id="ARBA00023295"/>
    </source>
</evidence>
<feature type="transmembrane region" description="Helical" evidence="10">
    <location>
        <begin position="466"/>
        <end position="489"/>
    </location>
</feature>
<evidence type="ECO:0000256" key="6">
    <source>
        <dbReference type="ARBA" id="ARBA00022989"/>
    </source>
</evidence>
<feature type="transmembrane region" description="Helical" evidence="10">
    <location>
        <begin position="366"/>
        <end position="383"/>
    </location>
</feature>
<evidence type="ECO:0000256" key="5">
    <source>
        <dbReference type="ARBA" id="ARBA00022801"/>
    </source>
</evidence>
<dbReference type="PROSITE" id="PS51764">
    <property type="entry name" value="GH26"/>
    <property type="match status" value="1"/>
</dbReference>
<evidence type="ECO:0000256" key="2">
    <source>
        <dbReference type="ARBA" id="ARBA00022676"/>
    </source>
</evidence>